<proteinExistence type="predicted"/>
<comment type="caution">
    <text evidence="2">The sequence shown here is derived from an EMBL/GenBank/DDBJ whole genome shotgun (WGS) entry which is preliminary data.</text>
</comment>
<name>A0A8E2UUB1_9BURK</name>
<reference evidence="1" key="2">
    <citation type="submission" date="2021-06" db="EMBL/GenBank/DDBJ databases">
        <title>A collection of bacterial strains from the Burkholderia cepacia Research Laboratory and Repository.</title>
        <authorList>
            <person name="Lipuma J."/>
            <person name="Spilker T."/>
        </authorList>
    </citation>
    <scope>NUCLEOTIDE SEQUENCE</scope>
    <source>
        <strain evidence="1">AU37435</strain>
    </source>
</reference>
<evidence type="ECO:0000313" key="1">
    <source>
        <dbReference type="EMBL" id="MBU9357219.1"/>
    </source>
</evidence>
<dbReference type="AlphaFoldDB" id="A0A8E2UUB1"/>
<dbReference type="RefSeq" id="WP_083211862.1">
    <property type="nucleotide sequence ID" value="NZ_CADETI010000007.1"/>
</dbReference>
<gene>
    <name evidence="2" type="ORF">C6P98_18345</name>
    <name evidence="1" type="ORF">KTE52_12850</name>
</gene>
<dbReference type="EMBL" id="JAHPMX010000005">
    <property type="protein sequence ID" value="MBU9357219.1"/>
    <property type="molecule type" value="Genomic_DNA"/>
</dbReference>
<dbReference type="EMBL" id="PVFZ01000049">
    <property type="protein sequence ID" value="PRF21491.1"/>
    <property type="molecule type" value="Genomic_DNA"/>
</dbReference>
<organism evidence="2 3">
    <name type="scientific">Burkholderia multivorans</name>
    <dbReference type="NCBI Taxonomy" id="87883"/>
    <lineage>
        <taxon>Bacteria</taxon>
        <taxon>Pseudomonadati</taxon>
        <taxon>Pseudomonadota</taxon>
        <taxon>Betaproteobacteria</taxon>
        <taxon>Burkholderiales</taxon>
        <taxon>Burkholderiaceae</taxon>
        <taxon>Burkholderia</taxon>
        <taxon>Burkholderia cepacia complex</taxon>
    </lineage>
</organism>
<dbReference type="Proteomes" id="UP001196915">
    <property type="component" value="Unassembled WGS sequence"/>
</dbReference>
<evidence type="ECO:0000313" key="2">
    <source>
        <dbReference type="EMBL" id="PRF21491.1"/>
    </source>
</evidence>
<sequence>MLTNRDSGNSRSCRLASRDCLAPKERENRFDGIRRFKLSNETVIVKVARRRVLLDTVPLGTIGNDCSEHVGRTGEATRARRFSFADADAGAADYRLGAPRAVLPHHALKVSFYGKSEPRVENRPTLART</sequence>
<dbReference type="Proteomes" id="UP000237686">
    <property type="component" value="Unassembled WGS sequence"/>
</dbReference>
<protein>
    <submittedName>
        <fullName evidence="2">LysR family transcriptional regulator</fullName>
    </submittedName>
</protein>
<reference evidence="2 3" key="1">
    <citation type="submission" date="2018-03" db="EMBL/GenBank/DDBJ databases">
        <authorList>
            <person name="Nguyen K."/>
            <person name="Fouts D."/>
            <person name="Sutton G."/>
        </authorList>
    </citation>
    <scope>NUCLEOTIDE SEQUENCE [LARGE SCALE GENOMIC DNA]</scope>
    <source>
        <strain evidence="2 3">AU17135</strain>
    </source>
</reference>
<accession>A0A8E2UUB1</accession>
<evidence type="ECO:0000313" key="3">
    <source>
        <dbReference type="Proteomes" id="UP000237686"/>
    </source>
</evidence>